<dbReference type="PANTHER" id="PTHR11926">
    <property type="entry name" value="GLUCOSYL/GLUCURONOSYL TRANSFERASES"/>
    <property type="match status" value="1"/>
</dbReference>
<protein>
    <recommendedName>
        <fullName evidence="5">Glycosyltransferase</fullName>
        <ecNumber evidence="5">2.4.1.-</ecNumber>
    </recommendedName>
</protein>
<reference evidence="6" key="1">
    <citation type="journal article" date="2014" name="Nat. Commun.">
        <title>The emerging biofuel crop Camelina sativa retains a highly undifferentiated hexaploid genome structure.</title>
        <authorList>
            <person name="Kagale S."/>
            <person name="Koh C."/>
            <person name="Nixon J."/>
            <person name="Bollina V."/>
            <person name="Clarke W.E."/>
            <person name="Tuteja R."/>
            <person name="Spillane C."/>
            <person name="Robinson S.J."/>
            <person name="Links M.G."/>
            <person name="Clarke C."/>
            <person name="Higgins E.E."/>
            <person name="Huebert T."/>
            <person name="Sharpe A.G."/>
            <person name="Parkin I.A."/>
        </authorList>
    </citation>
    <scope>NUCLEOTIDE SEQUENCE [LARGE SCALE GENOMIC DNA]</scope>
    <source>
        <strain evidence="6">cv. DH55</strain>
    </source>
</reference>
<dbReference type="CDD" id="cd03784">
    <property type="entry name" value="GT1_Gtf-like"/>
    <property type="match status" value="1"/>
</dbReference>
<dbReference type="InterPro" id="IPR002213">
    <property type="entry name" value="UDP_glucos_trans"/>
</dbReference>
<proteinExistence type="inferred from homology"/>
<evidence type="ECO:0000256" key="4">
    <source>
        <dbReference type="RuleBase" id="RU003718"/>
    </source>
</evidence>
<evidence type="ECO:0000313" key="6">
    <source>
        <dbReference type="Proteomes" id="UP000694864"/>
    </source>
</evidence>
<dbReference type="SUPFAM" id="SSF53756">
    <property type="entry name" value="UDP-Glycosyltransferase/glycogen phosphorylase"/>
    <property type="match status" value="1"/>
</dbReference>
<dbReference type="Proteomes" id="UP000694864">
    <property type="component" value="Chromosome 3"/>
</dbReference>
<comment type="similarity">
    <text evidence="1 4">Belongs to the UDP-glycosyltransferase family.</text>
</comment>
<dbReference type="RefSeq" id="XP_010498708.1">
    <property type="nucleotide sequence ID" value="XM_010500406.2"/>
</dbReference>
<accession>A0ABM0YBX8</accession>
<evidence type="ECO:0000256" key="1">
    <source>
        <dbReference type="ARBA" id="ARBA00009995"/>
    </source>
</evidence>
<dbReference type="PROSITE" id="PS00375">
    <property type="entry name" value="UDPGT"/>
    <property type="match status" value="1"/>
</dbReference>
<dbReference type="PANTHER" id="PTHR11926:SF774">
    <property type="entry name" value="UDP-GLYCOSYLTRANSFERASE 85A1-RELATED"/>
    <property type="match status" value="1"/>
</dbReference>
<organism evidence="6 7">
    <name type="scientific">Camelina sativa</name>
    <name type="common">False flax</name>
    <name type="synonym">Myagrum sativum</name>
    <dbReference type="NCBI Taxonomy" id="90675"/>
    <lineage>
        <taxon>Eukaryota</taxon>
        <taxon>Viridiplantae</taxon>
        <taxon>Streptophyta</taxon>
        <taxon>Embryophyta</taxon>
        <taxon>Tracheophyta</taxon>
        <taxon>Spermatophyta</taxon>
        <taxon>Magnoliopsida</taxon>
        <taxon>eudicotyledons</taxon>
        <taxon>Gunneridae</taxon>
        <taxon>Pentapetalae</taxon>
        <taxon>rosids</taxon>
        <taxon>malvids</taxon>
        <taxon>Brassicales</taxon>
        <taxon>Brassicaceae</taxon>
        <taxon>Camelineae</taxon>
        <taxon>Camelina</taxon>
    </lineage>
</organism>
<gene>
    <name evidence="7" type="primary">LOC104776360</name>
</gene>
<keyword evidence="3 4" id="KW-0808">Transferase</keyword>
<evidence type="ECO:0000256" key="5">
    <source>
        <dbReference type="RuleBase" id="RU362057"/>
    </source>
</evidence>
<keyword evidence="2 4" id="KW-0328">Glycosyltransferase</keyword>
<dbReference type="Gene3D" id="3.40.50.2000">
    <property type="entry name" value="Glycogen Phosphorylase B"/>
    <property type="match status" value="2"/>
</dbReference>
<name>A0ABM0YBX8_CAMSA</name>
<dbReference type="Pfam" id="PF00201">
    <property type="entry name" value="UDPGT"/>
    <property type="match status" value="1"/>
</dbReference>
<evidence type="ECO:0000256" key="2">
    <source>
        <dbReference type="ARBA" id="ARBA00022676"/>
    </source>
</evidence>
<dbReference type="InterPro" id="IPR035595">
    <property type="entry name" value="UDP_glycos_trans_CS"/>
</dbReference>
<dbReference type="EC" id="2.4.1.-" evidence="5"/>
<sequence length="518" mass="58418">MGYVKDKPKLTFVYYKKEETHNCLPGREMKMGSHVALNAQKPHVVCVPYPSQGHINPMMKVAKLLHARGFHVTFVNTVYNHNRFLRSHGSISLDGLHSFRFESIPDGLPETDMDTTQDITALCESTMKNCLVPFQELLQRINARDDVPPVSCIVSDGVMSFTLDAAEELGVPEVLFWTTSGCAFLTYLHFYLFIEKGITPLKDESYLTKEHLDMVIDFIPTMTNLKLKDIPSFVRTTDPDDFMLKFACRETERSKRASAIILNTFDDLEHGVIQAMQSILPPVYAVGPLHLLANRKIEEGSEAGMMNSSLWKEEMECLGWLDTKPQNSVIYINFGSITVLSAEQLVEVAWGLAGSEKEFLWVIRPDLVAGEEAMVPPEFLTETVNRRLLAGWCPQEKVLSHPAVGGFLTHCGWNSILESLSCGVPMVCWPFFADQQMNCKFCCDEWEVGIETGGDVKRDEVEAVVREVMDGEKGKKMREKAVEWRRLAEEATEHKVGSSIVNFEMVVSKFLLGKKSQD</sequence>
<reference evidence="7" key="2">
    <citation type="submission" date="2025-08" db="UniProtKB">
        <authorList>
            <consortium name="RefSeq"/>
        </authorList>
    </citation>
    <scope>IDENTIFICATION</scope>
    <source>
        <tissue evidence="7">Leaf</tissue>
    </source>
</reference>
<evidence type="ECO:0000313" key="7">
    <source>
        <dbReference type="RefSeq" id="XP_010498708.1"/>
    </source>
</evidence>
<evidence type="ECO:0000256" key="3">
    <source>
        <dbReference type="ARBA" id="ARBA00022679"/>
    </source>
</evidence>
<keyword evidence="6" id="KW-1185">Reference proteome</keyword>
<dbReference type="GeneID" id="104776360"/>